<dbReference type="PROSITE" id="PS00018">
    <property type="entry name" value="EF_HAND_1"/>
    <property type="match status" value="2"/>
</dbReference>
<evidence type="ECO:0000256" key="1">
    <source>
        <dbReference type="ARBA" id="ARBA00016512"/>
    </source>
</evidence>
<dbReference type="Proteomes" id="UP000318437">
    <property type="component" value="Unassembled WGS sequence"/>
</dbReference>
<dbReference type="InterPro" id="IPR016186">
    <property type="entry name" value="C-type_lectin-like/link_sf"/>
</dbReference>
<dbReference type="SUPFAM" id="SSF56436">
    <property type="entry name" value="C-type lectin-like"/>
    <property type="match status" value="1"/>
</dbReference>
<name>A0A5C6CW34_9BACT</name>
<dbReference type="SMART" id="SM00710">
    <property type="entry name" value="PbH1"/>
    <property type="match status" value="15"/>
</dbReference>
<feature type="region of interest" description="Disordered" evidence="2">
    <location>
        <begin position="1"/>
        <end position="38"/>
    </location>
</feature>
<dbReference type="SUPFAM" id="SSF51126">
    <property type="entry name" value="Pectin lyase-like"/>
    <property type="match status" value="4"/>
</dbReference>
<feature type="compositionally biased region" description="Basic residues" evidence="2">
    <location>
        <begin position="1"/>
        <end position="11"/>
    </location>
</feature>
<dbReference type="InterPro" id="IPR036439">
    <property type="entry name" value="Dockerin_dom_sf"/>
</dbReference>
<gene>
    <name evidence="3" type="ORF">Pla144_13520</name>
</gene>
<protein>
    <recommendedName>
        <fullName evidence="1">Probable pectate lyase C</fullName>
    </recommendedName>
</protein>
<dbReference type="InterPro" id="IPR012334">
    <property type="entry name" value="Pectin_lyas_fold"/>
</dbReference>
<evidence type="ECO:0000256" key="2">
    <source>
        <dbReference type="SAM" id="MobiDB-lite"/>
    </source>
</evidence>
<dbReference type="InterPro" id="IPR006626">
    <property type="entry name" value="PbH1"/>
</dbReference>
<dbReference type="InterPro" id="IPR018247">
    <property type="entry name" value="EF_Hand_1_Ca_BS"/>
</dbReference>
<dbReference type="Gene3D" id="3.10.100.10">
    <property type="entry name" value="Mannose-Binding Protein A, subunit A"/>
    <property type="match status" value="1"/>
</dbReference>
<dbReference type="NCBIfam" id="NF041518">
    <property type="entry name" value="choice_anch_Q"/>
    <property type="match status" value="2"/>
</dbReference>
<accession>A0A5C6CW34</accession>
<proteinExistence type="predicted"/>
<dbReference type="PANTHER" id="PTHR11319:SF35">
    <property type="entry name" value="OUTER MEMBRANE PROTEIN PMPC-RELATED"/>
    <property type="match status" value="1"/>
</dbReference>
<dbReference type="InterPro" id="IPR016187">
    <property type="entry name" value="CTDL_fold"/>
</dbReference>
<evidence type="ECO:0000313" key="4">
    <source>
        <dbReference type="Proteomes" id="UP000318437"/>
    </source>
</evidence>
<evidence type="ECO:0000313" key="3">
    <source>
        <dbReference type="EMBL" id="TWU28065.1"/>
    </source>
</evidence>
<comment type="caution">
    <text evidence="3">The sequence shown here is derived from an EMBL/GenBank/DDBJ whole genome shotgun (WGS) entry which is preliminary data.</text>
</comment>
<dbReference type="Gene3D" id="1.10.1330.10">
    <property type="entry name" value="Dockerin domain"/>
    <property type="match status" value="1"/>
</dbReference>
<dbReference type="GO" id="GO:0000272">
    <property type="term" value="P:polysaccharide catabolic process"/>
    <property type="evidence" value="ECO:0007669"/>
    <property type="project" value="InterPro"/>
</dbReference>
<dbReference type="InterPro" id="IPR011050">
    <property type="entry name" value="Pectin_lyase_fold/virulence"/>
</dbReference>
<reference evidence="3 4" key="1">
    <citation type="submission" date="2019-02" db="EMBL/GenBank/DDBJ databases">
        <title>Deep-cultivation of Planctomycetes and their phenomic and genomic characterization uncovers novel biology.</title>
        <authorList>
            <person name="Wiegand S."/>
            <person name="Jogler M."/>
            <person name="Boedeker C."/>
            <person name="Pinto D."/>
            <person name="Vollmers J."/>
            <person name="Rivas-Marin E."/>
            <person name="Kohn T."/>
            <person name="Peeters S.H."/>
            <person name="Heuer A."/>
            <person name="Rast P."/>
            <person name="Oberbeckmann S."/>
            <person name="Bunk B."/>
            <person name="Jeske O."/>
            <person name="Meyerdierks A."/>
            <person name="Storesund J.E."/>
            <person name="Kallscheuer N."/>
            <person name="Luecker S."/>
            <person name="Lage O.M."/>
            <person name="Pohl T."/>
            <person name="Merkel B.J."/>
            <person name="Hornburger P."/>
            <person name="Mueller R.-W."/>
            <person name="Bruemmer F."/>
            <person name="Labrenz M."/>
            <person name="Spormann A.M."/>
            <person name="Op Den Camp H."/>
            <person name="Overmann J."/>
            <person name="Amann R."/>
            <person name="Jetten M.S.M."/>
            <person name="Mascher T."/>
            <person name="Medema M.H."/>
            <person name="Devos D.P."/>
            <person name="Kaster A.-K."/>
            <person name="Ovreas L."/>
            <person name="Rohde M."/>
            <person name="Galperin M.Y."/>
            <person name="Jogler C."/>
        </authorList>
    </citation>
    <scope>NUCLEOTIDE SEQUENCE [LARGE SCALE GENOMIC DNA]</scope>
    <source>
        <strain evidence="3 4">Pla144</strain>
    </source>
</reference>
<dbReference type="EMBL" id="SJPS01000002">
    <property type="protein sequence ID" value="TWU28065.1"/>
    <property type="molecule type" value="Genomic_DNA"/>
</dbReference>
<dbReference type="InterPro" id="IPR059226">
    <property type="entry name" value="Choice_anch_Q_dom"/>
</dbReference>
<dbReference type="PANTHER" id="PTHR11319">
    <property type="entry name" value="G PROTEIN-COUPLED RECEPTOR-RELATED"/>
    <property type="match status" value="1"/>
</dbReference>
<dbReference type="Gene3D" id="2.160.20.10">
    <property type="entry name" value="Single-stranded right-handed beta-helix, Pectin lyase-like"/>
    <property type="match status" value="1"/>
</dbReference>
<sequence>MAHGKRYRGRTARSANMSTKNRGRSNAGDAPGKQFGRSLRMEQLEDRRLLATYVVNNPGDLDGNGNVIVGTLRQAVNLSNSTPDITDTILFEDYLFDGGSLTISLDGRANGGTLNITDQVSILGPGSGVLTVSGSVGQRVFNINIDGDNQFRSVTLGGMTISGGSIFEGDGRGGGIFNQEALTLIETVVTGNSAFDGGGGIYQPFGAILLQNSLVSNNDSGGGGGGIFNGSEDGTLDSRITISNSTLSGNSTFSIMDHPGFGGGVFNRRGTVNIEHSTISENTATVQGGGVATYGVGDPAMDAPIITNLNYTIAHGNTVQGNPNDVAGIYFDTADMPMPLVPTLNILNYNIIGNLGGGSAGALGSNGHFYLVISAPEGIDWDSANLAASFGTSHLATLTSVQENDDVFLLIDDPLYWKGFEPEDDDDMRPAQNIGPWIGGIQLNEGDGPGEGWEWVAPDNMVPFVGIWDAGQPDDGAATSSEDPPELAENRLAFHSMDNTMRTATWGDFENDPADEFKPIAYVIEFDSGTNMFGVDPVLRPLDNYGGSTPVYYPNTIIDEDFTEISPAIDAGDPEFLAAGSEQRGRHFRRVADGLLTGTPVVDIGAVEVQQGLFVVDALEDENDGQYSRVWDTFPTPDQAVLPNGTNVIVYDYTTPGDFSLREALDFSRKNPELDTITFSPFDLVDPSLNTDPTPSPSPTILLQLGQLSFDHSVIVVGPQEFVLEIDANDPTPAFKNNDGHRVAFVSPGTEVSISNLTFLGGDQLGNGGAIQNFGDLTLNRMTLKGSGSSLDGGGLFQSFGSLMIDSSTISGNTAADDGAGLYINFDSGPVTITNSTISGNSAGDRGAGIFNRGYDTLVEHSTITNNQSASTRGSGVWNHPTALGTVSVPQVSSRIELYSTIVSGNFIFDVEGLVNANNNAVNDIISGGFNLIGNGNASSRFMAINGDLVGITNPKLEPLTFGGGLTQVHVLMDTSPALNAGDPAFVGPPDSDQRGTPYERVIDGRIDIGSYELQGNTYIVDTTDDFDDGNYGVGFLGLREAINLSNFSPRPDFIEFDPMLLGSQIFVNPLSITDHLTISGLGAPALFLTSGDPINQTAFEIDDADPLTDLAVAISGMSLLGATIVSREDLSLTDLVFSGASFSAINQAGGSLTIADSTMTGNSAFTAGGAINAQNTDVSISYTTISGNSTNFNLAHGGGLFLSNSSLTTSYAVITNNLVSGGASDGGGIFIDNSGLSLADPRNQVTLTNSVVSGNITSGSNSEGGGIFAKNANLLLEGKYGDFSVLTNNRTIGTSSEGGALYLNGGTLTMVNAFITQNRTQGNSSHGGSLAINGGTVTITDSTLQGNFTSGNGAHGGAIHTINGNLTVNSSTLSGNSTTGIGSKGGAVFTNTNLATDSTGQRTTFLNSTISGNSTQDHGGGIYNADGVTSIAHSTITNNSAPLFGRGSGIASFGNSATTRTDVYSTIIAGNGDSDVDRVNGSFQDTFKSLGYNLIGFGITDAFAAPVDTTSLANVSDPLLSPLQSNGGPTLTHLPVDGSPAVNRGNPADMAGVGNVPIFDQRGLPRVQAGRIDIGSVESALLPLSVGLQGDFDDDGDVDGRDFLAWLRGFGKSGAAKFEGDADGNGIVNGSDLVIWQDEYGSQSALVASLQVEQQEPESTLVSSAISNEPVSLAPITAPAAEGSDSTFTTSRSLQIGWGVPALFASQPEVDASVASEAKILEAALSDAVYSGYLAPYGTEGQSKLDDFAPLGGEESDAEDFEAADEVFGLIGSGAF</sequence>
<organism evidence="3 4">
    <name type="scientific">Bythopirellula polymerisocia</name>
    <dbReference type="NCBI Taxonomy" id="2528003"/>
    <lineage>
        <taxon>Bacteria</taxon>
        <taxon>Pseudomonadati</taxon>
        <taxon>Planctomycetota</taxon>
        <taxon>Planctomycetia</taxon>
        <taxon>Pirellulales</taxon>
        <taxon>Lacipirellulaceae</taxon>
        <taxon>Bythopirellula</taxon>
    </lineage>
</organism>
<keyword evidence="4" id="KW-1185">Reference proteome</keyword>